<reference evidence="3 4" key="1">
    <citation type="submission" date="2020-04" db="EMBL/GenBank/DDBJ databases">
        <authorList>
            <person name="De Canck E."/>
        </authorList>
    </citation>
    <scope>NUCLEOTIDE SEQUENCE [LARGE SCALE GENOMIC DNA]</scope>
    <source>
        <strain evidence="3 4">LMG 3431</strain>
    </source>
</reference>
<dbReference type="SUPFAM" id="SSF54637">
    <property type="entry name" value="Thioesterase/thiol ester dehydrase-isomerase"/>
    <property type="match status" value="1"/>
</dbReference>
<dbReference type="Gene3D" id="3.10.129.10">
    <property type="entry name" value="Hotdog Thioesterase"/>
    <property type="match status" value="1"/>
</dbReference>
<keyword evidence="2" id="KW-0378">Hydrolase</keyword>
<dbReference type="AlphaFoldDB" id="A0A6S6ZQH3"/>
<evidence type="ECO:0000256" key="1">
    <source>
        <dbReference type="ARBA" id="ARBA00005953"/>
    </source>
</evidence>
<dbReference type="InterPro" id="IPR029069">
    <property type="entry name" value="HotDog_dom_sf"/>
</dbReference>
<comment type="similarity">
    <text evidence="1">Belongs to the 4-hydroxybenzoyl-CoA thioesterase family.</text>
</comment>
<dbReference type="CDD" id="cd00586">
    <property type="entry name" value="4HBT"/>
    <property type="match status" value="1"/>
</dbReference>
<name>A0A6S6ZQH3_9BURK</name>
<keyword evidence="4" id="KW-1185">Reference proteome</keyword>
<dbReference type="RefSeq" id="WP_175176914.1">
    <property type="nucleotide sequence ID" value="NZ_CADIJX010000006.1"/>
</dbReference>
<evidence type="ECO:0000256" key="2">
    <source>
        <dbReference type="ARBA" id="ARBA00022801"/>
    </source>
</evidence>
<dbReference type="EMBL" id="CADIJX010000006">
    <property type="protein sequence ID" value="CAB3686192.1"/>
    <property type="molecule type" value="Genomic_DNA"/>
</dbReference>
<evidence type="ECO:0008006" key="5">
    <source>
        <dbReference type="Google" id="ProtNLM"/>
    </source>
</evidence>
<accession>A0A6S6ZQH3</accession>
<dbReference type="PANTHER" id="PTHR31793">
    <property type="entry name" value="4-HYDROXYBENZOYL-COA THIOESTERASE FAMILY MEMBER"/>
    <property type="match status" value="1"/>
</dbReference>
<gene>
    <name evidence="3" type="ORF">LMG3431_04631</name>
</gene>
<organism evidence="3 4">
    <name type="scientific">Achromobacter pestifer</name>
    <dbReference type="NCBI Taxonomy" id="1353889"/>
    <lineage>
        <taxon>Bacteria</taxon>
        <taxon>Pseudomonadati</taxon>
        <taxon>Pseudomonadota</taxon>
        <taxon>Betaproteobacteria</taxon>
        <taxon>Burkholderiales</taxon>
        <taxon>Alcaligenaceae</taxon>
        <taxon>Achromobacter</taxon>
    </lineage>
</organism>
<sequence>MRKRGLIGAEVEIRVPFFDVDSIHVVWHGHYVKYLEQARCELLDQLGHNYDAMRASGYAWPVIDLHLRYAQPAQFGQRLTVRAELVEWENRLKINYLILDTASGTRLTRATSEQVAVCIETREMQLASPAVFVDAVRRKLQSLEIPA</sequence>
<evidence type="ECO:0000313" key="3">
    <source>
        <dbReference type="EMBL" id="CAB3686192.1"/>
    </source>
</evidence>
<dbReference type="GO" id="GO:0047617">
    <property type="term" value="F:fatty acyl-CoA hydrolase activity"/>
    <property type="evidence" value="ECO:0007669"/>
    <property type="project" value="TreeGrafter"/>
</dbReference>
<dbReference type="Proteomes" id="UP000494108">
    <property type="component" value="Unassembled WGS sequence"/>
</dbReference>
<proteinExistence type="inferred from homology"/>
<evidence type="ECO:0000313" key="4">
    <source>
        <dbReference type="Proteomes" id="UP000494108"/>
    </source>
</evidence>
<dbReference type="PANTHER" id="PTHR31793:SF27">
    <property type="entry name" value="NOVEL THIOESTERASE SUPERFAMILY DOMAIN AND SAPOSIN A-TYPE DOMAIN CONTAINING PROTEIN (0610012H03RIK)"/>
    <property type="match status" value="1"/>
</dbReference>
<dbReference type="InterPro" id="IPR050563">
    <property type="entry name" value="4-hydroxybenzoyl-CoA_TE"/>
</dbReference>
<dbReference type="Pfam" id="PF13279">
    <property type="entry name" value="4HBT_2"/>
    <property type="match status" value="1"/>
</dbReference>
<protein>
    <recommendedName>
        <fullName evidence="5">Acyl-CoA thioesterase</fullName>
    </recommendedName>
</protein>